<dbReference type="InterPro" id="IPR034750">
    <property type="entry name" value="CULT"/>
</dbReference>
<dbReference type="Proteomes" id="UP000477311">
    <property type="component" value="Unassembled WGS sequence"/>
</dbReference>
<evidence type="ECO:0000313" key="2">
    <source>
        <dbReference type="EMBL" id="NGO40162.1"/>
    </source>
</evidence>
<name>A0A6M1RZH9_9BACT</name>
<reference evidence="2 3" key="1">
    <citation type="submission" date="2020-02" db="EMBL/GenBank/DDBJ databases">
        <title>Draft genome sequence of Limisphaera ngatamarikiensis NGM72.4T, a thermophilic Verrucomicrobia grouped in subdivision 3.</title>
        <authorList>
            <person name="Carere C.R."/>
            <person name="Steen J."/>
            <person name="Hugenholtz P."/>
            <person name="Stott M.B."/>
        </authorList>
    </citation>
    <scope>NUCLEOTIDE SEQUENCE [LARGE SCALE GENOMIC DNA]</scope>
    <source>
        <strain evidence="2 3">NGM72.4</strain>
    </source>
</reference>
<dbReference type="CDD" id="cd15777">
    <property type="entry name" value="CRBN_C_like"/>
    <property type="match status" value="1"/>
</dbReference>
<dbReference type="Gene3D" id="2.170.150.20">
    <property type="entry name" value="Peptide methionine sulfoxide reductase"/>
    <property type="match status" value="1"/>
</dbReference>
<sequence length="129" mass="14786">MSDSAPVHEQGLVEPVTWGADADPGLDWFCVRCLRGVAREYDRVYRDGRSEFDFENPDGQRFHILLFADCPGGRPVGVPTELHTWFPGHAWCYCVCRGCGLQLGWWYVGECRFVGLIRGRILSARHWRN</sequence>
<protein>
    <recommendedName>
        <fullName evidence="1">CULT domain-containing protein</fullName>
    </recommendedName>
</protein>
<dbReference type="RefSeq" id="WP_165108477.1">
    <property type="nucleotide sequence ID" value="NZ_JAAKYA010000082.1"/>
</dbReference>
<evidence type="ECO:0000313" key="3">
    <source>
        <dbReference type="Proteomes" id="UP000477311"/>
    </source>
</evidence>
<dbReference type="AlphaFoldDB" id="A0A6M1RZH9"/>
<gene>
    <name evidence="2" type="ORF">G4L39_12270</name>
</gene>
<dbReference type="PROSITE" id="PS51788">
    <property type="entry name" value="CULT"/>
    <property type="match status" value="1"/>
</dbReference>
<accession>A0A6M1RZH9</accession>
<proteinExistence type="predicted"/>
<comment type="caution">
    <text evidence="2">The sequence shown here is derived from an EMBL/GenBank/DDBJ whole genome shotgun (WGS) entry which is preliminary data.</text>
</comment>
<feature type="domain" description="CULT" evidence="1">
    <location>
        <begin position="25"/>
        <end position="125"/>
    </location>
</feature>
<evidence type="ECO:0000259" key="1">
    <source>
        <dbReference type="PROSITE" id="PS51788"/>
    </source>
</evidence>
<organism evidence="2 3">
    <name type="scientific">Limisphaera ngatamarikiensis</name>
    <dbReference type="NCBI Taxonomy" id="1324935"/>
    <lineage>
        <taxon>Bacteria</taxon>
        <taxon>Pseudomonadati</taxon>
        <taxon>Verrucomicrobiota</taxon>
        <taxon>Verrucomicrobiia</taxon>
        <taxon>Limisphaerales</taxon>
        <taxon>Limisphaeraceae</taxon>
        <taxon>Limisphaera</taxon>
    </lineage>
</organism>
<keyword evidence="3" id="KW-1185">Reference proteome</keyword>
<dbReference type="EMBL" id="JAAKYA010000082">
    <property type="protein sequence ID" value="NGO40162.1"/>
    <property type="molecule type" value="Genomic_DNA"/>
</dbReference>